<evidence type="ECO:0000259" key="1">
    <source>
        <dbReference type="Pfam" id="PF10551"/>
    </source>
</evidence>
<sequence length="128" mass="15290">MFKIKISKHCARRTKEKALKKINGDDLEQFYLVHTYCKELMNTHPGRLDSNNGWWPLAWVVVEKENAETWKWFLEGVMQDIGIVNQKEWVVISDKQNGLEQVIHDLLPEVTKRNCVQHIYQNFKKEHR</sequence>
<keyword evidence="3" id="KW-1185">Reference proteome</keyword>
<feature type="domain" description="MULE transposase" evidence="1">
    <location>
        <begin position="31"/>
        <end position="122"/>
    </location>
</feature>
<gene>
    <name evidence="2" type="ORF">LIER_33378</name>
</gene>
<proteinExistence type="predicted"/>
<dbReference type="InterPro" id="IPR018289">
    <property type="entry name" value="MULE_transposase_dom"/>
</dbReference>
<organism evidence="2 3">
    <name type="scientific">Lithospermum erythrorhizon</name>
    <name type="common">Purple gromwell</name>
    <name type="synonym">Lithospermum officinale var. erythrorhizon</name>
    <dbReference type="NCBI Taxonomy" id="34254"/>
    <lineage>
        <taxon>Eukaryota</taxon>
        <taxon>Viridiplantae</taxon>
        <taxon>Streptophyta</taxon>
        <taxon>Embryophyta</taxon>
        <taxon>Tracheophyta</taxon>
        <taxon>Spermatophyta</taxon>
        <taxon>Magnoliopsida</taxon>
        <taxon>eudicotyledons</taxon>
        <taxon>Gunneridae</taxon>
        <taxon>Pentapetalae</taxon>
        <taxon>asterids</taxon>
        <taxon>lamiids</taxon>
        <taxon>Boraginales</taxon>
        <taxon>Boraginaceae</taxon>
        <taxon>Boraginoideae</taxon>
        <taxon>Lithospermeae</taxon>
        <taxon>Lithospermum</taxon>
    </lineage>
</organism>
<dbReference type="Proteomes" id="UP001454036">
    <property type="component" value="Unassembled WGS sequence"/>
</dbReference>
<name>A0AAV3RZR6_LITER</name>
<evidence type="ECO:0000313" key="3">
    <source>
        <dbReference type="Proteomes" id="UP001454036"/>
    </source>
</evidence>
<dbReference type="EMBL" id="BAABME010013360">
    <property type="protein sequence ID" value="GAA0186090.1"/>
    <property type="molecule type" value="Genomic_DNA"/>
</dbReference>
<protein>
    <recommendedName>
        <fullName evidence="1">MULE transposase domain-containing protein</fullName>
    </recommendedName>
</protein>
<accession>A0AAV3RZR6</accession>
<comment type="caution">
    <text evidence="2">The sequence shown here is derived from an EMBL/GenBank/DDBJ whole genome shotgun (WGS) entry which is preliminary data.</text>
</comment>
<reference evidence="2 3" key="1">
    <citation type="submission" date="2024-01" db="EMBL/GenBank/DDBJ databases">
        <title>The complete chloroplast genome sequence of Lithospermum erythrorhizon: insights into the phylogenetic relationship among Boraginaceae species and the maternal lineages of purple gromwells.</title>
        <authorList>
            <person name="Okada T."/>
            <person name="Watanabe K."/>
        </authorList>
    </citation>
    <scope>NUCLEOTIDE SEQUENCE [LARGE SCALE GENOMIC DNA]</scope>
</reference>
<evidence type="ECO:0000313" key="2">
    <source>
        <dbReference type="EMBL" id="GAA0186090.1"/>
    </source>
</evidence>
<dbReference type="PANTHER" id="PTHR31973:SF187">
    <property type="entry name" value="MUTATOR TRANSPOSASE MUDRA PROTEIN"/>
    <property type="match status" value="1"/>
</dbReference>
<dbReference type="PANTHER" id="PTHR31973">
    <property type="entry name" value="POLYPROTEIN, PUTATIVE-RELATED"/>
    <property type="match status" value="1"/>
</dbReference>
<dbReference type="AlphaFoldDB" id="A0AAV3RZR6"/>
<dbReference type="Pfam" id="PF10551">
    <property type="entry name" value="MULE"/>
    <property type="match status" value="1"/>
</dbReference>